<dbReference type="EMBL" id="CACSIO010000012">
    <property type="protein sequence ID" value="CAA0107840.1"/>
    <property type="molecule type" value="Genomic_DNA"/>
</dbReference>
<sequence>MKTHKRSAIQRIFNHGYIAAIRGKSLSNCPYEEATDKHFQWTSGWREGRQDHWSGNAAFAGMHKAQMR</sequence>
<accession>A0A5S9PT15</accession>
<dbReference type="Gene3D" id="1.10.10.620">
    <property type="entry name" value="ribosome modulation factor like domain"/>
    <property type="match status" value="1"/>
</dbReference>
<dbReference type="NCBIfam" id="NF041886">
    <property type="entry name" value="Rmf_CrpP_fam"/>
    <property type="match status" value="1"/>
</dbReference>
<dbReference type="OrthoDB" id="5917763at2"/>
<dbReference type="AlphaFoldDB" id="A0A5S9PT15"/>
<dbReference type="Pfam" id="PF04957">
    <property type="entry name" value="RMF"/>
    <property type="match status" value="1"/>
</dbReference>
<proteinExistence type="predicted"/>
<evidence type="ECO:0000256" key="1">
    <source>
        <dbReference type="ARBA" id="ARBA00022490"/>
    </source>
</evidence>
<dbReference type="GO" id="GO:0006417">
    <property type="term" value="P:regulation of translation"/>
    <property type="evidence" value="ECO:0007669"/>
    <property type="project" value="UniProtKB-KW"/>
</dbReference>
<reference evidence="3 4" key="1">
    <citation type="submission" date="2019-11" db="EMBL/GenBank/DDBJ databases">
        <authorList>
            <person name="Holert J."/>
        </authorList>
    </citation>
    <scope>NUCLEOTIDE SEQUENCE [LARGE SCALE GENOMIC DNA]</scope>
    <source>
        <strain evidence="3">SB11_3</strain>
    </source>
</reference>
<protein>
    <submittedName>
        <fullName evidence="3">Ribosome modulation factor</fullName>
    </submittedName>
</protein>
<gene>
    <name evidence="3" type="primary">rmf</name>
    <name evidence="3" type="ORF">OPDIPICF_01264</name>
</gene>
<evidence type="ECO:0000313" key="3">
    <source>
        <dbReference type="EMBL" id="CAA0107840.1"/>
    </source>
</evidence>
<dbReference type="InterPro" id="IPR007040">
    <property type="entry name" value="Ribosome_modulation_factor"/>
</dbReference>
<evidence type="ECO:0000256" key="2">
    <source>
        <dbReference type="ARBA" id="ARBA00022845"/>
    </source>
</evidence>
<organism evidence="3 4">
    <name type="scientific">BD1-7 clade bacterium</name>
    <dbReference type="NCBI Taxonomy" id="2029982"/>
    <lineage>
        <taxon>Bacteria</taxon>
        <taxon>Pseudomonadati</taxon>
        <taxon>Pseudomonadota</taxon>
        <taxon>Gammaproteobacteria</taxon>
        <taxon>Cellvibrionales</taxon>
        <taxon>Spongiibacteraceae</taxon>
        <taxon>BD1-7 clade</taxon>
    </lineage>
</organism>
<keyword evidence="4" id="KW-1185">Reference proteome</keyword>
<dbReference type="InterPro" id="IPR023200">
    <property type="entry name" value="RMF_sf"/>
</dbReference>
<dbReference type="NCBIfam" id="NF011162">
    <property type="entry name" value="PRK14563.1"/>
    <property type="match status" value="1"/>
</dbReference>
<name>A0A5S9PT15_9GAMM</name>
<evidence type="ECO:0000313" key="4">
    <source>
        <dbReference type="Proteomes" id="UP000441399"/>
    </source>
</evidence>
<keyword evidence="2" id="KW-0810">Translation regulation</keyword>
<keyword evidence="1" id="KW-0963">Cytoplasm</keyword>
<dbReference type="Proteomes" id="UP000441399">
    <property type="component" value="Unassembled WGS sequence"/>
</dbReference>